<reference evidence="2 3" key="1">
    <citation type="submission" date="2016-06" db="EMBL/GenBank/DDBJ databases">
        <authorList>
            <person name="Kjaerup R.B."/>
            <person name="Dalgaard T.S."/>
            <person name="Juul-Madsen H.R."/>
        </authorList>
    </citation>
    <scope>NUCLEOTIDE SEQUENCE [LARGE SCALE GENOMIC DNA]</scope>
    <source>
        <strain evidence="2 3">DSM 45577</strain>
    </source>
</reference>
<feature type="region of interest" description="Disordered" evidence="1">
    <location>
        <begin position="51"/>
        <end position="76"/>
    </location>
</feature>
<name>A0A1C6V8K9_9ACTN</name>
<accession>A0A1C6V8K9</accession>
<dbReference type="EMBL" id="FMIA01000002">
    <property type="protein sequence ID" value="SCL62669.1"/>
    <property type="molecule type" value="Genomic_DNA"/>
</dbReference>
<evidence type="ECO:0000313" key="3">
    <source>
        <dbReference type="Proteomes" id="UP000198937"/>
    </source>
</evidence>
<dbReference type="Proteomes" id="UP000198937">
    <property type="component" value="Unassembled WGS sequence"/>
</dbReference>
<dbReference type="RefSeq" id="WP_139135753.1">
    <property type="nucleotide sequence ID" value="NZ_FMIA01000002.1"/>
</dbReference>
<keyword evidence="3" id="KW-1185">Reference proteome</keyword>
<organism evidence="2 3">
    <name type="scientific">Micromonospora yangpuensis</name>
    <dbReference type="NCBI Taxonomy" id="683228"/>
    <lineage>
        <taxon>Bacteria</taxon>
        <taxon>Bacillati</taxon>
        <taxon>Actinomycetota</taxon>
        <taxon>Actinomycetes</taxon>
        <taxon>Micromonosporales</taxon>
        <taxon>Micromonosporaceae</taxon>
        <taxon>Micromonospora</taxon>
    </lineage>
</organism>
<evidence type="ECO:0000256" key="1">
    <source>
        <dbReference type="SAM" id="MobiDB-lite"/>
    </source>
</evidence>
<sequence>MTDEWGLADLPGPDDPFWQFSDQDFPAVGLGDAAFDEEWLEGIFGPQEAAVSEGSAGRHDEVALSGPSQVPRPRQSRHYRGAREWADRIVEYHTLVGGALPDSRKAARAVGHEATYKHLVSLRNGHTKISPEEAGVLSVLSGDWASDVFPEGAEGRPQYLRALAGLPEVPRPRQSQHLRGAREWADRIVEYHTLVGGAPPNSQRAALAVGHEATYARLAHFRNGVSKISPEEAGVLSALSGGWASVVFPEGAKGRPQYLRALAGLPEVPRPRQSQHLRGAREWADRIVEYHTLVGGALPNSQRAALAVGHEATYNRLAHFRNGVSKISPEEAGVLSALSGGWASVVFPEGAKGRPQYLRALEGLPEVPRPQQRHLRGAREWADRIVEYHTLVSGALPDSRKAALAVGHEATYDRLRKLRHGTSKISPEEAGVLSALSGGWASVVFPEGAKGRPHYLAMLSEAPSGGFTAGVGAESSSAYGDPREVSLLAALTSPGTSPQLRGRSAQSPSTAFPTTPSRAFSPPR</sequence>
<feature type="compositionally biased region" description="Polar residues" evidence="1">
    <location>
        <begin position="493"/>
        <end position="518"/>
    </location>
</feature>
<proteinExistence type="predicted"/>
<protein>
    <submittedName>
        <fullName evidence="2">Uncharacterized protein</fullName>
    </submittedName>
</protein>
<dbReference type="AlphaFoldDB" id="A0A1C6V8K9"/>
<evidence type="ECO:0000313" key="2">
    <source>
        <dbReference type="EMBL" id="SCL62669.1"/>
    </source>
</evidence>
<gene>
    <name evidence="2" type="ORF">GA0070617_4991</name>
</gene>
<feature type="region of interest" description="Disordered" evidence="1">
    <location>
        <begin position="492"/>
        <end position="524"/>
    </location>
</feature>